<feature type="domain" description="CCHC-type" evidence="8">
    <location>
        <begin position="72"/>
        <end position="88"/>
    </location>
</feature>
<dbReference type="InterPro" id="IPR001878">
    <property type="entry name" value="Znf_CCHC"/>
</dbReference>
<keyword evidence="4 7" id="KW-0863">Zinc-finger</keyword>
<protein>
    <recommendedName>
        <fullName evidence="8">CCHC-type domain-containing protein</fullName>
    </recommendedName>
</protein>
<evidence type="ECO:0000313" key="10">
    <source>
        <dbReference type="Proteomes" id="UP000095009"/>
    </source>
</evidence>
<dbReference type="SMART" id="SM00343">
    <property type="entry name" value="ZnF_C2HC"/>
    <property type="match status" value="4"/>
</dbReference>
<dbReference type="GO" id="GO:0071036">
    <property type="term" value="P:nuclear polyadenylation-dependent snoRNA catabolic process"/>
    <property type="evidence" value="ECO:0007669"/>
    <property type="project" value="TreeGrafter"/>
</dbReference>
<dbReference type="Pfam" id="PF00098">
    <property type="entry name" value="zf-CCHC"/>
    <property type="match status" value="3"/>
</dbReference>
<dbReference type="Proteomes" id="UP000095009">
    <property type="component" value="Unassembled WGS sequence"/>
</dbReference>
<evidence type="ECO:0000256" key="2">
    <source>
        <dbReference type="ARBA" id="ARBA00022723"/>
    </source>
</evidence>
<feature type="domain" description="CCHC-type" evidence="8">
    <location>
        <begin position="35"/>
        <end position="49"/>
    </location>
</feature>
<evidence type="ECO:0000256" key="5">
    <source>
        <dbReference type="ARBA" id="ARBA00022833"/>
    </source>
</evidence>
<dbReference type="AlphaFoldDB" id="A0A1E3PQS7"/>
<dbReference type="EMBL" id="KV454407">
    <property type="protein sequence ID" value="ODQ67648.1"/>
    <property type="molecule type" value="Genomic_DNA"/>
</dbReference>
<reference evidence="9 10" key="1">
    <citation type="journal article" date="2016" name="Proc. Natl. Acad. Sci. U.S.A.">
        <title>Comparative genomics of biotechnologically important yeasts.</title>
        <authorList>
            <person name="Riley R."/>
            <person name="Haridas S."/>
            <person name="Wolfe K.H."/>
            <person name="Lopes M.R."/>
            <person name="Hittinger C.T."/>
            <person name="Goeker M."/>
            <person name="Salamov A.A."/>
            <person name="Wisecaver J.H."/>
            <person name="Long T.M."/>
            <person name="Calvey C.H."/>
            <person name="Aerts A.L."/>
            <person name="Barry K.W."/>
            <person name="Choi C."/>
            <person name="Clum A."/>
            <person name="Coughlan A.Y."/>
            <person name="Deshpande S."/>
            <person name="Douglass A.P."/>
            <person name="Hanson S.J."/>
            <person name="Klenk H.-P."/>
            <person name="LaButti K.M."/>
            <person name="Lapidus A."/>
            <person name="Lindquist E.A."/>
            <person name="Lipzen A.M."/>
            <person name="Meier-Kolthoff J.P."/>
            <person name="Ohm R.A."/>
            <person name="Otillar R.P."/>
            <person name="Pangilinan J.L."/>
            <person name="Peng Y."/>
            <person name="Rokas A."/>
            <person name="Rosa C.A."/>
            <person name="Scheuner C."/>
            <person name="Sibirny A.A."/>
            <person name="Slot J.C."/>
            <person name="Stielow J.B."/>
            <person name="Sun H."/>
            <person name="Kurtzman C.P."/>
            <person name="Blackwell M."/>
            <person name="Grigoriev I.V."/>
            <person name="Jeffries T.W."/>
        </authorList>
    </citation>
    <scope>NUCLEOTIDE SEQUENCE [LARGE SCALE GENOMIC DNA]</scope>
    <source>
        <strain evidence="9 10">DSM 6958</strain>
    </source>
</reference>
<dbReference type="OrthoDB" id="7608935at2759"/>
<evidence type="ECO:0000256" key="1">
    <source>
        <dbReference type="ARBA" id="ARBA00004123"/>
    </source>
</evidence>
<dbReference type="InterPro" id="IPR051644">
    <property type="entry name" value="TRAMP_AT-DNA-binding"/>
</dbReference>
<evidence type="ECO:0000313" key="9">
    <source>
        <dbReference type="EMBL" id="ODQ67648.1"/>
    </source>
</evidence>
<evidence type="ECO:0000256" key="6">
    <source>
        <dbReference type="ARBA" id="ARBA00023242"/>
    </source>
</evidence>
<evidence type="ECO:0000256" key="7">
    <source>
        <dbReference type="PROSITE-ProRule" id="PRU00047"/>
    </source>
</evidence>
<accession>A0A1E3PQS7</accession>
<evidence type="ECO:0000256" key="3">
    <source>
        <dbReference type="ARBA" id="ARBA00022737"/>
    </source>
</evidence>
<gene>
    <name evidence="9" type="ORF">NADFUDRAFT_14593</name>
</gene>
<dbReference type="GO" id="GO:0071031">
    <property type="term" value="P:nuclear mRNA surveillance of mRNA 3'-end processing"/>
    <property type="evidence" value="ECO:0007669"/>
    <property type="project" value="TreeGrafter"/>
</dbReference>
<organism evidence="9 10">
    <name type="scientific">Nadsonia fulvescens var. elongata DSM 6958</name>
    <dbReference type="NCBI Taxonomy" id="857566"/>
    <lineage>
        <taxon>Eukaryota</taxon>
        <taxon>Fungi</taxon>
        <taxon>Dikarya</taxon>
        <taxon>Ascomycota</taxon>
        <taxon>Saccharomycotina</taxon>
        <taxon>Dipodascomycetes</taxon>
        <taxon>Dipodascales</taxon>
        <taxon>Dipodascales incertae sedis</taxon>
        <taxon>Nadsonia</taxon>
    </lineage>
</organism>
<dbReference type="PANTHER" id="PTHR46543:SF1">
    <property type="entry name" value="ZINC FINGER CCHC DOMAIN-CONTAINING PROTEIN 7"/>
    <property type="match status" value="1"/>
</dbReference>
<evidence type="ECO:0000259" key="8">
    <source>
        <dbReference type="PROSITE" id="PS50158"/>
    </source>
</evidence>
<dbReference type="GO" id="GO:0008270">
    <property type="term" value="F:zinc ion binding"/>
    <property type="evidence" value="ECO:0007669"/>
    <property type="project" value="UniProtKB-KW"/>
</dbReference>
<sequence>SYTIDELDDTNEQLVDLRGEGRYFGKVIEDLGPTCRNCHKRGHMAKDCKVVVCITCGAIEDHYTANCPTHQRCSNCGQGGHLRRACTEKSKFIYCKKCDSRNHPDEMCPTIWRSYMKKVGADVSAVDPKESTFCYNCGEKNHYGDDCIVPRVVTLRYQESSAFSGVNLPKQFVKAY</sequence>
<dbReference type="GO" id="GO:0071037">
    <property type="term" value="P:nuclear polyadenylation-dependent snRNA catabolic process"/>
    <property type="evidence" value="ECO:0007669"/>
    <property type="project" value="TreeGrafter"/>
</dbReference>
<dbReference type="InterPro" id="IPR036875">
    <property type="entry name" value="Znf_CCHC_sf"/>
</dbReference>
<dbReference type="GO" id="GO:0031499">
    <property type="term" value="C:TRAMP complex"/>
    <property type="evidence" value="ECO:0007669"/>
    <property type="project" value="TreeGrafter"/>
</dbReference>
<comment type="subcellular location">
    <subcellularLocation>
        <location evidence="1">Nucleus</location>
    </subcellularLocation>
</comment>
<dbReference type="GO" id="GO:0003723">
    <property type="term" value="F:RNA binding"/>
    <property type="evidence" value="ECO:0007669"/>
    <property type="project" value="TreeGrafter"/>
</dbReference>
<keyword evidence="5" id="KW-0862">Zinc</keyword>
<keyword evidence="6" id="KW-0539">Nucleus</keyword>
<keyword evidence="2" id="KW-0479">Metal-binding</keyword>
<dbReference type="SUPFAM" id="SSF57756">
    <property type="entry name" value="Retrovirus zinc finger-like domains"/>
    <property type="match status" value="2"/>
</dbReference>
<name>A0A1E3PQS7_9ASCO</name>
<dbReference type="Gene3D" id="4.10.60.10">
    <property type="entry name" value="Zinc finger, CCHC-type"/>
    <property type="match status" value="2"/>
</dbReference>
<evidence type="ECO:0000256" key="4">
    <source>
        <dbReference type="ARBA" id="ARBA00022771"/>
    </source>
</evidence>
<dbReference type="STRING" id="857566.A0A1E3PQS7"/>
<dbReference type="PANTHER" id="PTHR46543">
    <property type="entry name" value="ZINC FINGER CCHC DOMAIN-CONTAINING PROTEIN 7"/>
    <property type="match status" value="1"/>
</dbReference>
<feature type="non-terminal residue" evidence="9">
    <location>
        <position position="1"/>
    </location>
</feature>
<feature type="non-terminal residue" evidence="9">
    <location>
        <position position="176"/>
    </location>
</feature>
<dbReference type="PROSITE" id="PS50158">
    <property type="entry name" value="ZF_CCHC"/>
    <property type="match status" value="3"/>
</dbReference>
<proteinExistence type="predicted"/>
<keyword evidence="3" id="KW-0677">Repeat</keyword>
<dbReference type="GO" id="GO:0071039">
    <property type="term" value="P:nuclear polyadenylation-dependent CUT catabolic process"/>
    <property type="evidence" value="ECO:0007669"/>
    <property type="project" value="TreeGrafter"/>
</dbReference>
<keyword evidence="10" id="KW-1185">Reference proteome</keyword>
<feature type="domain" description="CCHC-type" evidence="8">
    <location>
        <begin position="134"/>
        <end position="147"/>
    </location>
</feature>
<dbReference type="GO" id="GO:0071038">
    <property type="term" value="P:TRAMP-dependent tRNA surveillance pathway"/>
    <property type="evidence" value="ECO:0007669"/>
    <property type="project" value="TreeGrafter"/>
</dbReference>
<dbReference type="GO" id="GO:0071035">
    <property type="term" value="P:nuclear polyadenylation-dependent rRNA catabolic process"/>
    <property type="evidence" value="ECO:0007669"/>
    <property type="project" value="TreeGrafter"/>
</dbReference>